<feature type="domain" description="DAGKc" evidence="1">
    <location>
        <begin position="138"/>
        <end position="291"/>
    </location>
</feature>
<dbReference type="FunFam" id="3.40.50.10330:FF:000016">
    <property type="entry name" value="Diacylglycerol kinase"/>
    <property type="match status" value="1"/>
</dbReference>
<dbReference type="SUPFAM" id="SSF111331">
    <property type="entry name" value="NAD kinase/diacylglycerol kinase-like"/>
    <property type="match status" value="1"/>
</dbReference>
<evidence type="ECO:0000313" key="3">
    <source>
        <dbReference type="Proteomes" id="UP000652761"/>
    </source>
</evidence>
<accession>A0A843UZ82</accession>
<dbReference type="SMART" id="SM00046">
    <property type="entry name" value="DAGKc"/>
    <property type="match status" value="1"/>
</dbReference>
<protein>
    <recommendedName>
        <fullName evidence="1">DAGKc domain-containing protein</fullName>
    </recommendedName>
</protein>
<dbReference type="PROSITE" id="PS50146">
    <property type="entry name" value="DAGK"/>
    <property type="match status" value="1"/>
</dbReference>
<dbReference type="GO" id="GO:0016020">
    <property type="term" value="C:membrane"/>
    <property type="evidence" value="ECO:0007669"/>
    <property type="project" value="TreeGrafter"/>
</dbReference>
<dbReference type="AlphaFoldDB" id="A0A843UZ82"/>
<keyword evidence="3" id="KW-1185">Reference proteome</keyword>
<organism evidence="2 3">
    <name type="scientific">Colocasia esculenta</name>
    <name type="common">Wild taro</name>
    <name type="synonym">Arum esculentum</name>
    <dbReference type="NCBI Taxonomy" id="4460"/>
    <lineage>
        <taxon>Eukaryota</taxon>
        <taxon>Viridiplantae</taxon>
        <taxon>Streptophyta</taxon>
        <taxon>Embryophyta</taxon>
        <taxon>Tracheophyta</taxon>
        <taxon>Spermatophyta</taxon>
        <taxon>Magnoliopsida</taxon>
        <taxon>Liliopsida</taxon>
        <taxon>Araceae</taxon>
        <taxon>Aroideae</taxon>
        <taxon>Colocasieae</taxon>
        <taxon>Colocasia</taxon>
    </lineage>
</organism>
<feature type="non-terminal residue" evidence="2">
    <location>
        <position position="1"/>
    </location>
</feature>
<dbReference type="Gene3D" id="3.40.50.10330">
    <property type="entry name" value="Probable inorganic polyphosphate/atp-NAD kinase, domain 1"/>
    <property type="match status" value="1"/>
</dbReference>
<dbReference type="InterPro" id="IPR017438">
    <property type="entry name" value="ATP-NAD_kinase_N"/>
</dbReference>
<dbReference type="InterPro" id="IPR001206">
    <property type="entry name" value="Diacylglycerol_kinase_cat_dom"/>
</dbReference>
<dbReference type="InterPro" id="IPR037607">
    <property type="entry name" value="DGK"/>
</dbReference>
<evidence type="ECO:0000313" key="2">
    <source>
        <dbReference type="EMBL" id="MQL88925.1"/>
    </source>
</evidence>
<dbReference type="OrthoDB" id="242257at2759"/>
<dbReference type="PANTHER" id="PTHR11255:SF98">
    <property type="entry name" value="DIACYLGLYCEROL KINASE 5"/>
    <property type="match status" value="1"/>
</dbReference>
<gene>
    <name evidence="2" type="ORF">Taro_021503</name>
</gene>
<dbReference type="EMBL" id="NMUH01001102">
    <property type="protein sequence ID" value="MQL88925.1"/>
    <property type="molecule type" value="Genomic_DNA"/>
</dbReference>
<proteinExistence type="predicted"/>
<dbReference type="Proteomes" id="UP000652761">
    <property type="component" value="Unassembled WGS sequence"/>
</dbReference>
<evidence type="ECO:0000259" key="1">
    <source>
        <dbReference type="PROSITE" id="PS50146"/>
    </source>
</evidence>
<dbReference type="InterPro" id="IPR016064">
    <property type="entry name" value="NAD/diacylglycerol_kinase_sf"/>
</dbReference>
<reference evidence="2" key="1">
    <citation type="submission" date="2017-07" db="EMBL/GenBank/DDBJ databases">
        <title>Taro Niue Genome Assembly and Annotation.</title>
        <authorList>
            <person name="Atibalentja N."/>
            <person name="Keating K."/>
            <person name="Fields C.J."/>
        </authorList>
    </citation>
    <scope>NUCLEOTIDE SEQUENCE</scope>
    <source>
        <strain evidence="2">Niue_2</strain>
        <tissue evidence="2">Leaf</tissue>
    </source>
</reference>
<dbReference type="GO" id="GO:0007165">
    <property type="term" value="P:signal transduction"/>
    <property type="evidence" value="ECO:0007669"/>
    <property type="project" value="InterPro"/>
</dbReference>
<comment type="caution">
    <text evidence="2">The sequence shown here is derived from an EMBL/GenBank/DDBJ whole genome shotgun (WGS) entry which is preliminary data.</text>
</comment>
<dbReference type="PANTHER" id="PTHR11255">
    <property type="entry name" value="DIACYLGLYCEROL KINASE"/>
    <property type="match status" value="1"/>
</dbReference>
<dbReference type="GO" id="GO:0004143">
    <property type="term" value="F:ATP-dependent diacylglycerol kinase activity"/>
    <property type="evidence" value="ECO:0007669"/>
    <property type="project" value="InterPro"/>
</dbReference>
<sequence>MLAFEMHDDVVSSFRTAFFPRTPAPAGSGIGEKRKGQEWRELHGCSPAVPSAAARTDYFQMPPLSPACLTAPVSLPRIVQLPGCSPAADLTEQCNSKSCRSGDNMGVPTSETDDFLKEFYIPTYILDPQADGERNTHMPKCPVLVFINSKSGGQLGGNLLLTYRQLLSGDQVFDLGKEAPDTVLHRVYRNLARLKRDKDPLAAEIEKALRLIVAGGDGTASWLLGVVSDLKLSHPPPVATVPLGTGNNLPFAFGWGKKNPGIDSRSVKNFLQEVQNAKEMKIDSWHIIMRMRIPKEGSCDPVPTLELPHSLHAFQRVSCSGPLNVVITYFMVDFGTTSAW</sequence>
<dbReference type="Pfam" id="PF00781">
    <property type="entry name" value="DAGK_cat"/>
    <property type="match status" value="1"/>
</dbReference>
<name>A0A843UZ82_COLES</name>